<evidence type="ECO:0000259" key="1">
    <source>
        <dbReference type="Pfam" id="PF14397"/>
    </source>
</evidence>
<dbReference type="EMBL" id="WTVM01000008">
    <property type="protein sequence ID" value="NMG01815.1"/>
    <property type="molecule type" value="Genomic_DNA"/>
</dbReference>
<protein>
    <recommendedName>
        <fullName evidence="1">Alpha-L-glutamate ligase-related protein ATP-grasp domain-containing protein</fullName>
    </recommendedName>
</protein>
<feature type="domain" description="Alpha-L-glutamate ligase-related protein ATP-grasp" evidence="1">
    <location>
        <begin position="80"/>
        <end position="350"/>
    </location>
</feature>
<keyword evidence="3" id="KW-1185">Reference proteome</keyword>
<dbReference type="Pfam" id="PF14397">
    <property type="entry name" value="ATPgrasp_ST"/>
    <property type="match status" value="1"/>
</dbReference>
<dbReference type="AlphaFoldDB" id="A0A972FBY6"/>
<accession>A0A972FBY6</accession>
<sequence length="364" mass="40473">MNLSRSISDYLRAIRQSAEAAPLKIPRETIRVLRARFTHKIGPRYYSLFELDKRAPQEWSRYIQDPESNPQLREVAGENLILARDKLLFTEHCLNAGLPTVPIICYIDNGARRALPEKRIASIAAWESALENAPNRIFVKLIAGAHGTDAFSATRSDGRWHFRAFSLTNRELYDYLRDNIVDRSGWLIQPAISTHDDLTDIMPNGALGTIRILTYRTSDGVETLLPVLRLPANGNSTDNFSEGRGGNIVAPINFADGTIGLGRTSLSPDWPQIVGITHHPETKAPIEGRRIPFWKETLDLVRLAQLVTPKLPTVGWDIAITNAGPLIIEANTAFGPNVLQVAYQRGVRAEFSKLLRLAATTDGP</sequence>
<evidence type="ECO:0000313" key="2">
    <source>
        <dbReference type="EMBL" id="NMG01815.1"/>
    </source>
</evidence>
<dbReference type="InterPro" id="IPR039523">
    <property type="entry name" value="RimK-rel_E_lig_ATP-grasp"/>
</dbReference>
<dbReference type="RefSeq" id="WP_168986609.1">
    <property type="nucleotide sequence ID" value="NZ_CAWPHM010000319.1"/>
</dbReference>
<organism evidence="2 3">
    <name type="scientific">Azoarcus taiwanensis</name>
    <dbReference type="NCBI Taxonomy" id="666964"/>
    <lineage>
        <taxon>Bacteria</taxon>
        <taxon>Pseudomonadati</taxon>
        <taxon>Pseudomonadota</taxon>
        <taxon>Betaproteobacteria</taxon>
        <taxon>Rhodocyclales</taxon>
        <taxon>Zoogloeaceae</taxon>
        <taxon>Azoarcus</taxon>
    </lineage>
</organism>
<proteinExistence type="predicted"/>
<dbReference type="Proteomes" id="UP000599523">
    <property type="component" value="Unassembled WGS sequence"/>
</dbReference>
<name>A0A972FBY6_9RHOO</name>
<evidence type="ECO:0000313" key="3">
    <source>
        <dbReference type="Proteomes" id="UP000599523"/>
    </source>
</evidence>
<reference evidence="2" key="1">
    <citation type="submission" date="2019-12" db="EMBL/GenBank/DDBJ databases">
        <title>Comparative genomics gives insights into the taxonomy of the Azoarcus-Aromatoleum group and reveals separate origins of nif in the plant-associated Azoarcus and non-plant-associated Aromatoleum sub-groups.</title>
        <authorList>
            <person name="Lafos M."/>
            <person name="Maluk M."/>
            <person name="Batista M."/>
            <person name="Junghare M."/>
            <person name="Carmona M."/>
            <person name="Faoro H."/>
            <person name="Cruz L.M."/>
            <person name="Battistoni F."/>
            <person name="De Souza E."/>
            <person name="Pedrosa F."/>
            <person name="Chen W.-M."/>
            <person name="Poole P.S."/>
            <person name="Dixon R.A."/>
            <person name="James E.K."/>
        </authorList>
    </citation>
    <scope>NUCLEOTIDE SEQUENCE</scope>
    <source>
        <strain evidence="2">NSC3</strain>
    </source>
</reference>
<gene>
    <name evidence="2" type="ORF">GPA21_02345</name>
</gene>
<comment type="caution">
    <text evidence="2">The sequence shown here is derived from an EMBL/GenBank/DDBJ whole genome shotgun (WGS) entry which is preliminary data.</text>
</comment>